<evidence type="ECO:0000313" key="7">
    <source>
        <dbReference type="EMBL" id="KAL2273683.1"/>
    </source>
</evidence>
<sequence>MPLRTRRCLLCPRHSHYRISGARLCISERWKNFAAFIVGWMSVLSWWIVTCSGLSLAAVTLSGLGNYWHADYVATQWQIYLIYIAVSTLTIMPLIMAPSKIAWTTQATLYLSVTGCFVFLVVVGAMHGPTHPASSITSPSFGSSGWSFGAAWVLGIINAMYAFGATDGVIHIREEMPQPGKRIPQVMIMTMLIGLLTTLPLVVMLMYYMTDLEAVTASALPSLEIVSQA</sequence>
<evidence type="ECO:0000256" key="3">
    <source>
        <dbReference type="ARBA" id="ARBA00022692"/>
    </source>
</evidence>
<dbReference type="PANTHER" id="PTHR45649">
    <property type="entry name" value="AMINO-ACID PERMEASE BAT1"/>
    <property type="match status" value="1"/>
</dbReference>
<dbReference type="InterPro" id="IPR002293">
    <property type="entry name" value="AA/rel_permease1"/>
</dbReference>
<feature type="transmembrane region" description="Helical" evidence="6">
    <location>
        <begin position="77"/>
        <end position="95"/>
    </location>
</feature>
<organism evidence="7 8">
    <name type="scientific">Diaporthe vaccinii</name>
    <dbReference type="NCBI Taxonomy" id="105482"/>
    <lineage>
        <taxon>Eukaryota</taxon>
        <taxon>Fungi</taxon>
        <taxon>Dikarya</taxon>
        <taxon>Ascomycota</taxon>
        <taxon>Pezizomycotina</taxon>
        <taxon>Sordariomycetes</taxon>
        <taxon>Sordariomycetidae</taxon>
        <taxon>Diaporthales</taxon>
        <taxon>Diaporthaceae</taxon>
        <taxon>Diaporthe</taxon>
        <taxon>Diaporthe eres species complex</taxon>
    </lineage>
</organism>
<keyword evidence="3 6" id="KW-0812">Transmembrane</keyword>
<feature type="transmembrane region" description="Helical" evidence="6">
    <location>
        <begin position="33"/>
        <end position="57"/>
    </location>
</feature>
<comment type="caution">
    <text evidence="7">The sequence shown here is derived from an EMBL/GenBank/DDBJ whole genome shotgun (WGS) entry which is preliminary data.</text>
</comment>
<name>A0ABR4DTI1_9PEZI</name>
<keyword evidence="5 6" id="KW-0472">Membrane</keyword>
<keyword evidence="8" id="KW-1185">Reference proteome</keyword>
<feature type="transmembrane region" description="Helical" evidence="6">
    <location>
        <begin position="146"/>
        <end position="165"/>
    </location>
</feature>
<evidence type="ECO:0000256" key="4">
    <source>
        <dbReference type="ARBA" id="ARBA00022989"/>
    </source>
</evidence>
<gene>
    <name evidence="7" type="ORF">FJTKL_04140</name>
</gene>
<proteinExistence type="predicted"/>
<evidence type="ECO:0000313" key="8">
    <source>
        <dbReference type="Proteomes" id="UP001600888"/>
    </source>
</evidence>
<evidence type="ECO:0000256" key="1">
    <source>
        <dbReference type="ARBA" id="ARBA00004141"/>
    </source>
</evidence>
<dbReference type="Gene3D" id="1.20.1740.10">
    <property type="entry name" value="Amino acid/polyamine transporter I"/>
    <property type="match status" value="1"/>
</dbReference>
<dbReference type="Pfam" id="PF13520">
    <property type="entry name" value="AA_permease_2"/>
    <property type="match status" value="1"/>
</dbReference>
<evidence type="ECO:0000256" key="2">
    <source>
        <dbReference type="ARBA" id="ARBA00022448"/>
    </source>
</evidence>
<dbReference type="Proteomes" id="UP001600888">
    <property type="component" value="Unassembled WGS sequence"/>
</dbReference>
<evidence type="ECO:0000256" key="6">
    <source>
        <dbReference type="SAM" id="Phobius"/>
    </source>
</evidence>
<feature type="transmembrane region" description="Helical" evidence="6">
    <location>
        <begin position="186"/>
        <end position="208"/>
    </location>
</feature>
<comment type="subcellular location">
    <subcellularLocation>
        <location evidence="1">Membrane</location>
        <topology evidence="1">Multi-pass membrane protein</topology>
    </subcellularLocation>
</comment>
<dbReference type="PANTHER" id="PTHR45649:SF11">
    <property type="entry name" value="TRANSPORTER, PUTATIVE (EUROFUNG)-RELATED"/>
    <property type="match status" value="1"/>
</dbReference>
<keyword evidence="2" id="KW-0813">Transport</keyword>
<accession>A0ABR4DTI1</accession>
<keyword evidence="4 6" id="KW-1133">Transmembrane helix</keyword>
<evidence type="ECO:0000256" key="5">
    <source>
        <dbReference type="ARBA" id="ARBA00023136"/>
    </source>
</evidence>
<protein>
    <submittedName>
        <fullName evidence="7">Uncharacterized protein</fullName>
    </submittedName>
</protein>
<dbReference type="EMBL" id="JBAWTH010000175">
    <property type="protein sequence ID" value="KAL2273683.1"/>
    <property type="molecule type" value="Genomic_DNA"/>
</dbReference>
<reference evidence="7 8" key="1">
    <citation type="submission" date="2024-03" db="EMBL/GenBank/DDBJ databases">
        <title>A high-quality draft genome sequence of Diaporthe vaccinii, a causative agent of upright dieback and viscid rot disease in cranberry plants.</title>
        <authorList>
            <person name="Sarrasin M."/>
            <person name="Lang B.F."/>
            <person name="Burger G."/>
        </authorList>
    </citation>
    <scope>NUCLEOTIDE SEQUENCE [LARGE SCALE GENOMIC DNA]</scope>
    <source>
        <strain evidence="7 8">IS7</strain>
    </source>
</reference>
<feature type="transmembrane region" description="Helical" evidence="6">
    <location>
        <begin position="107"/>
        <end position="126"/>
    </location>
</feature>